<accession>A0A2N5S4K5</accession>
<reference evidence="1 2" key="1">
    <citation type="submission" date="2017-11" db="EMBL/GenBank/DDBJ databases">
        <title>De novo assembly and phasing of dikaryotic genomes from two isolates of Puccinia coronata f. sp. avenae, the causal agent of oat crown rust.</title>
        <authorList>
            <person name="Miller M.E."/>
            <person name="Zhang Y."/>
            <person name="Omidvar V."/>
            <person name="Sperschneider J."/>
            <person name="Schwessinger B."/>
            <person name="Raley C."/>
            <person name="Palmer J.M."/>
            <person name="Garnica D."/>
            <person name="Upadhyaya N."/>
            <person name="Rathjen J."/>
            <person name="Taylor J.M."/>
            <person name="Park R.F."/>
            <person name="Dodds P.N."/>
            <person name="Hirsch C.D."/>
            <person name="Kianian S.F."/>
            <person name="Figueroa M."/>
        </authorList>
    </citation>
    <scope>NUCLEOTIDE SEQUENCE [LARGE SCALE GENOMIC DNA]</scope>
    <source>
        <strain evidence="1">12NC29</strain>
    </source>
</reference>
<sequence>MYGCNVYGIILLKILFREPATARKPTKRKPVAAVCRVLVHRGNNSICGPTPFADKFVWQVLQGAKDGHRKCDYITLPKTGLSSDKEELFQALLRFTFDPDDNSDFSTYDVFFSATRSYIHDGPGGEHPQHDICDSLSEAVRTPCHVGEIDFYRQSSPLARHQSPAHPAFTRGDTTMGHFRRWEDPKLGPLQYEN</sequence>
<evidence type="ECO:0000313" key="2">
    <source>
        <dbReference type="Proteomes" id="UP000235388"/>
    </source>
</evidence>
<dbReference type="AlphaFoldDB" id="A0A2N5S4K5"/>
<comment type="caution">
    <text evidence="1">The sequence shown here is derived from an EMBL/GenBank/DDBJ whole genome shotgun (WGS) entry which is preliminary data.</text>
</comment>
<keyword evidence="2" id="KW-1185">Reference proteome</keyword>
<evidence type="ECO:0000313" key="1">
    <source>
        <dbReference type="EMBL" id="PLW08161.1"/>
    </source>
</evidence>
<protein>
    <submittedName>
        <fullName evidence="1">Uncharacterized protein</fullName>
    </submittedName>
</protein>
<gene>
    <name evidence="1" type="ORF">PCANC_23559</name>
</gene>
<name>A0A2N5S4K5_9BASI</name>
<dbReference type="EMBL" id="PGCJ01001178">
    <property type="protein sequence ID" value="PLW08161.1"/>
    <property type="molecule type" value="Genomic_DNA"/>
</dbReference>
<organism evidence="1 2">
    <name type="scientific">Puccinia coronata f. sp. avenae</name>
    <dbReference type="NCBI Taxonomy" id="200324"/>
    <lineage>
        <taxon>Eukaryota</taxon>
        <taxon>Fungi</taxon>
        <taxon>Dikarya</taxon>
        <taxon>Basidiomycota</taxon>
        <taxon>Pucciniomycotina</taxon>
        <taxon>Pucciniomycetes</taxon>
        <taxon>Pucciniales</taxon>
        <taxon>Pucciniaceae</taxon>
        <taxon>Puccinia</taxon>
    </lineage>
</organism>
<proteinExistence type="predicted"/>
<dbReference type="Proteomes" id="UP000235388">
    <property type="component" value="Unassembled WGS sequence"/>
</dbReference>